<dbReference type="HOGENOM" id="CLU_2923446_0_0_1"/>
<sequence>MSKVSTRRSLHDAEAVHVSNSFASSHDEHIPFRLLGRNGATSPANSIRQQLPHPWRWLIYL</sequence>
<evidence type="ECO:0000313" key="1">
    <source>
        <dbReference type="EMBL" id="KIM87847.1"/>
    </source>
</evidence>
<protein>
    <submittedName>
        <fullName evidence="1">Uncharacterized protein</fullName>
    </submittedName>
</protein>
<name>A0A0C3CDQ9_PILCF</name>
<keyword evidence="2" id="KW-1185">Reference proteome</keyword>
<organism evidence="1 2">
    <name type="scientific">Piloderma croceum (strain F 1598)</name>
    <dbReference type="NCBI Taxonomy" id="765440"/>
    <lineage>
        <taxon>Eukaryota</taxon>
        <taxon>Fungi</taxon>
        <taxon>Dikarya</taxon>
        <taxon>Basidiomycota</taxon>
        <taxon>Agaricomycotina</taxon>
        <taxon>Agaricomycetes</taxon>
        <taxon>Agaricomycetidae</taxon>
        <taxon>Atheliales</taxon>
        <taxon>Atheliaceae</taxon>
        <taxon>Piloderma</taxon>
    </lineage>
</organism>
<dbReference type="EMBL" id="KN832978">
    <property type="protein sequence ID" value="KIM87847.1"/>
    <property type="molecule type" value="Genomic_DNA"/>
</dbReference>
<dbReference type="InParanoid" id="A0A0C3CDQ9"/>
<evidence type="ECO:0000313" key="2">
    <source>
        <dbReference type="Proteomes" id="UP000054166"/>
    </source>
</evidence>
<reference evidence="2" key="2">
    <citation type="submission" date="2015-01" db="EMBL/GenBank/DDBJ databases">
        <title>Evolutionary Origins and Diversification of the Mycorrhizal Mutualists.</title>
        <authorList>
            <consortium name="DOE Joint Genome Institute"/>
            <consortium name="Mycorrhizal Genomics Consortium"/>
            <person name="Kohler A."/>
            <person name="Kuo A."/>
            <person name="Nagy L.G."/>
            <person name="Floudas D."/>
            <person name="Copeland A."/>
            <person name="Barry K.W."/>
            <person name="Cichocki N."/>
            <person name="Veneault-Fourrey C."/>
            <person name="LaButti K."/>
            <person name="Lindquist E.A."/>
            <person name="Lipzen A."/>
            <person name="Lundell T."/>
            <person name="Morin E."/>
            <person name="Murat C."/>
            <person name="Riley R."/>
            <person name="Ohm R."/>
            <person name="Sun H."/>
            <person name="Tunlid A."/>
            <person name="Henrissat B."/>
            <person name="Grigoriev I.V."/>
            <person name="Hibbett D.S."/>
            <person name="Martin F."/>
        </authorList>
    </citation>
    <scope>NUCLEOTIDE SEQUENCE [LARGE SCALE GENOMIC DNA]</scope>
    <source>
        <strain evidence="2">F 1598</strain>
    </source>
</reference>
<proteinExistence type="predicted"/>
<accession>A0A0C3CDQ9</accession>
<gene>
    <name evidence="1" type="ORF">PILCRDRAFT_814558</name>
</gene>
<dbReference type="AlphaFoldDB" id="A0A0C3CDQ9"/>
<reference evidence="1 2" key="1">
    <citation type="submission" date="2014-04" db="EMBL/GenBank/DDBJ databases">
        <authorList>
            <consortium name="DOE Joint Genome Institute"/>
            <person name="Kuo A."/>
            <person name="Tarkka M."/>
            <person name="Buscot F."/>
            <person name="Kohler A."/>
            <person name="Nagy L.G."/>
            <person name="Floudas D."/>
            <person name="Copeland A."/>
            <person name="Barry K.W."/>
            <person name="Cichocki N."/>
            <person name="Veneault-Fourrey C."/>
            <person name="LaButti K."/>
            <person name="Lindquist E.A."/>
            <person name="Lipzen A."/>
            <person name="Lundell T."/>
            <person name="Morin E."/>
            <person name="Murat C."/>
            <person name="Sun H."/>
            <person name="Tunlid A."/>
            <person name="Henrissat B."/>
            <person name="Grigoriev I.V."/>
            <person name="Hibbett D.S."/>
            <person name="Martin F."/>
            <person name="Nordberg H.P."/>
            <person name="Cantor M.N."/>
            <person name="Hua S.X."/>
        </authorList>
    </citation>
    <scope>NUCLEOTIDE SEQUENCE [LARGE SCALE GENOMIC DNA]</scope>
    <source>
        <strain evidence="1 2">F 1598</strain>
    </source>
</reference>
<dbReference type="Proteomes" id="UP000054166">
    <property type="component" value="Unassembled WGS sequence"/>
</dbReference>